<reference evidence="1" key="1">
    <citation type="journal article" date="2023" name="G3 (Bethesda)">
        <title>A reference genome for the long-term kleptoplast-retaining sea slug Elysia crispata morphotype clarki.</title>
        <authorList>
            <person name="Eastman K.E."/>
            <person name="Pendleton A.L."/>
            <person name="Shaikh M.A."/>
            <person name="Suttiyut T."/>
            <person name="Ogas R."/>
            <person name="Tomko P."/>
            <person name="Gavelis G."/>
            <person name="Widhalm J.R."/>
            <person name="Wisecaver J.H."/>
        </authorList>
    </citation>
    <scope>NUCLEOTIDE SEQUENCE</scope>
    <source>
        <strain evidence="1">ECLA1</strain>
    </source>
</reference>
<organism evidence="1 2">
    <name type="scientific">Elysia crispata</name>
    <name type="common">lettuce slug</name>
    <dbReference type="NCBI Taxonomy" id="231223"/>
    <lineage>
        <taxon>Eukaryota</taxon>
        <taxon>Metazoa</taxon>
        <taxon>Spiralia</taxon>
        <taxon>Lophotrochozoa</taxon>
        <taxon>Mollusca</taxon>
        <taxon>Gastropoda</taxon>
        <taxon>Heterobranchia</taxon>
        <taxon>Euthyneura</taxon>
        <taxon>Panpulmonata</taxon>
        <taxon>Sacoglossa</taxon>
        <taxon>Placobranchoidea</taxon>
        <taxon>Plakobranchidae</taxon>
        <taxon>Elysia</taxon>
    </lineage>
</organism>
<keyword evidence="2" id="KW-1185">Reference proteome</keyword>
<dbReference type="Proteomes" id="UP001283361">
    <property type="component" value="Unassembled WGS sequence"/>
</dbReference>
<evidence type="ECO:0000313" key="1">
    <source>
        <dbReference type="EMBL" id="KAK3737269.1"/>
    </source>
</evidence>
<evidence type="ECO:0000313" key="2">
    <source>
        <dbReference type="Proteomes" id="UP001283361"/>
    </source>
</evidence>
<name>A0AAE1CUS9_9GAST</name>
<comment type="caution">
    <text evidence="1">The sequence shown here is derived from an EMBL/GenBank/DDBJ whole genome shotgun (WGS) entry which is preliminary data.</text>
</comment>
<accession>A0AAE1CUS9</accession>
<sequence>MRQCDVLTLVESCTMSTNFTFRTLSPSTVIIWQILLTWSASPPAGQLPTIYLDFLHPRSCDNWSGMVWCSVPVRAVFVNGCCIEEIPTNPPTPGRRKIVVYNKMI</sequence>
<dbReference type="EMBL" id="JAWDGP010006661">
    <property type="protein sequence ID" value="KAK3737269.1"/>
    <property type="molecule type" value="Genomic_DNA"/>
</dbReference>
<protein>
    <submittedName>
        <fullName evidence="1">Uncharacterized protein</fullName>
    </submittedName>
</protein>
<dbReference type="AlphaFoldDB" id="A0AAE1CUS9"/>
<proteinExistence type="predicted"/>
<gene>
    <name evidence="1" type="ORF">RRG08_009902</name>
</gene>